<dbReference type="Gene3D" id="3.80.10.10">
    <property type="entry name" value="Ribonuclease Inhibitor"/>
    <property type="match status" value="1"/>
</dbReference>
<organism evidence="1 2">
    <name type="scientific">Gymnopilus junonius</name>
    <name type="common">Spectacular rustgill mushroom</name>
    <name type="synonym">Gymnopilus spectabilis subsp. junonius</name>
    <dbReference type="NCBI Taxonomy" id="109634"/>
    <lineage>
        <taxon>Eukaryota</taxon>
        <taxon>Fungi</taxon>
        <taxon>Dikarya</taxon>
        <taxon>Basidiomycota</taxon>
        <taxon>Agaricomycotina</taxon>
        <taxon>Agaricomycetes</taxon>
        <taxon>Agaricomycetidae</taxon>
        <taxon>Agaricales</taxon>
        <taxon>Agaricineae</taxon>
        <taxon>Hymenogastraceae</taxon>
        <taxon>Gymnopilus</taxon>
    </lineage>
</organism>
<evidence type="ECO:0000313" key="1">
    <source>
        <dbReference type="EMBL" id="KAF8901187.1"/>
    </source>
</evidence>
<dbReference type="SUPFAM" id="SSF52047">
    <property type="entry name" value="RNI-like"/>
    <property type="match status" value="1"/>
</dbReference>
<keyword evidence="2" id="KW-1185">Reference proteome</keyword>
<accession>A0A9P5TNB7</accession>
<protein>
    <submittedName>
        <fullName evidence="1">Uncharacterized protein</fullName>
    </submittedName>
</protein>
<dbReference type="EMBL" id="JADNYJ010000043">
    <property type="protein sequence ID" value="KAF8901187.1"/>
    <property type="molecule type" value="Genomic_DNA"/>
</dbReference>
<gene>
    <name evidence="1" type="ORF">CPB84DRAFT_1778001</name>
</gene>
<comment type="caution">
    <text evidence="1">The sequence shown here is derived from an EMBL/GenBank/DDBJ whole genome shotgun (WGS) entry which is preliminary data.</text>
</comment>
<dbReference type="OrthoDB" id="3139399at2759"/>
<proteinExistence type="predicted"/>
<name>A0A9P5TNB7_GYMJU</name>
<dbReference type="AlphaFoldDB" id="A0A9P5TNB7"/>
<reference evidence="1" key="1">
    <citation type="submission" date="2020-11" db="EMBL/GenBank/DDBJ databases">
        <authorList>
            <consortium name="DOE Joint Genome Institute"/>
            <person name="Ahrendt S."/>
            <person name="Riley R."/>
            <person name="Andreopoulos W."/>
            <person name="LaButti K."/>
            <person name="Pangilinan J."/>
            <person name="Ruiz-duenas F.J."/>
            <person name="Barrasa J.M."/>
            <person name="Sanchez-Garcia M."/>
            <person name="Camarero S."/>
            <person name="Miyauchi S."/>
            <person name="Serrano A."/>
            <person name="Linde D."/>
            <person name="Babiker R."/>
            <person name="Drula E."/>
            <person name="Ayuso-Fernandez I."/>
            <person name="Pacheco R."/>
            <person name="Padilla G."/>
            <person name="Ferreira P."/>
            <person name="Barriuso J."/>
            <person name="Kellner H."/>
            <person name="Castanera R."/>
            <person name="Alfaro M."/>
            <person name="Ramirez L."/>
            <person name="Pisabarro A.G."/>
            <person name="Kuo A."/>
            <person name="Tritt A."/>
            <person name="Lipzen A."/>
            <person name="He G."/>
            <person name="Yan M."/>
            <person name="Ng V."/>
            <person name="Cullen D."/>
            <person name="Martin F."/>
            <person name="Rosso M.-N."/>
            <person name="Henrissat B."/>
            <person name="Hibbett D."/>
            <person name="Martinez A.T."/>
            <person name="Grigoriev I.V."/>
        </authorList>
    </citation>
    <scope>NUCLEOTIDE SEQUENCE</scope>
    <source>
        <strain evidence="1">AH 44721</strain>
    </source>
</reference>
<sequence length="347" mass="39523">MDSSAFLSVPTDRMHNLECLELTNLSFDTFYAADNIRKMTVLHVHDEMSSFSYWPQLTHLILTRHVCAPIRSILNNCPNLQQLSTVVENNITLQDSVAITTAHHLTYLSVTFNCHSNPSFFRDIYFPALTSLRIHCGLGNRFASFAWNIFDQSFHDVQFFSQLHQLQTLILAYSDMDGDALLELLRLTPKLLRLVIDSDLKTYRSFLTNLVYNPDEARIQLIPMLEDLTICIDTCYASRRLEFEEEVKDIGLALVQVAISRAVSTSPGGGIGHLRKVLLCYEEYQHFTEIIGTSLPMSPATMAALGDLECKVRRFGGGQRYRFVSLRNSSQLSQHPRLIIKGYYISK</sequence>
<dbReference type="InterPro" id="IPR032675">
    <property type="entry name" value="LRR_dom_sf"/>
</dbReference>
<evidence type="ECO:0000313" key="2">
    <source>
        <dbReference type="Proteomes" id="UP000724874"/>
    </source>
</evidence>
<dbReference type="Proteomes" id="UP000724874">
    <property type="component" value="Unassembled WGS sequence"/>
</dbReference>